<dbReference type="GO" id="GO:0046872">
    <property type="term" value="F:metal ion binding"/>
    <property type="evidence" value="ECO:0007669"/>
    <property type="project" value="UniProtKB-KW"/>
</dbReference>
<evidence type="ECO:0000256" key="10">
    <source>
        <dbReference type="ARBA" id="ARBA00039063"/>
    </source>
</evidence>
<evidence type="ECO:0000256" key="11">
    <source>
        <dbReference type="ARBA" id="ARBA00040313"/>
    </source>
</evidence>
<evidence type="ECO:0000259" key="16">
    <source>
        <dbReference type="PROSITE" id="PS50873"/>
    </source>
</evidence>
<dbReference type="PROSITE" id="PS00435">
    <property type="entry name" value="PEROXIDASE_1"/>
    <property type="match status" value="1"/>
</dbReference>
<dbReference type="EMBL" id="HBHT01001809">
    <property type="protein sequence ID" value="CAD9941857.1"/>
    <property type="molecule type" value="Transcribed_RNA"/>
</dbReference>
<evidence type="ECO:0000256" key="1">
    <source>
        <dbReference type="ARBA" id="ARBA00004305"/>
    </source>
</evidence>
<dbReference type="GO" id="GO:0004130">
    <property type="term" value="F:cytochrome-c peroxidase activity"/>
    <property type="evidence" value="ECO:0007669"/>
    <property type="project" value="UniProtKB-EC"/>
</dbReference>
<feature type="region of interest" description="Disordered" evidence="14">
    <location>
        <begin position="108"/>
        <end position="130"/>
    </location>
</feature>
<comment type="similarity">
    <text evidence="13">Belongs to the peroxidase family.</text>
</comment>
<accession>A0A7S2VA67</accession>
<dbReference type="PRINTS" id="PR00459">
    <property type="entry name" value="ASPEROXIDASE"/>
</dbReference>
<evidence type="ECO:0000313" key="17">
    <source>
        <dbReference type="EMBL" id="CAD9941857.1"/>
    </source>
</evidence>
<feature type="signal peptide" evidence="15">
    <location>
        <begin position="1"/>
        <end position="15"/>
    </location>
</feature>
<dbReference type="GO" id="GO:0042744">
    <property type="term" value="P:hydrogen peroxide catabolic process"/>
    <property type="evidence" value="ECO:0007669"/>
    <property type="project" value="TreeGrafter"/>
</dbReference>
<dbReference type="InterPro" id="IPR019794">
    <property type="entry name" value="Peroxidases_AS"/>
</dbReference>
<dbReference type="GO" id="GO:0034599">
    <property type="term" value="P:cellular response to oxidative stress"/>
    <property type="evidence" value="ECO:0007669"/>
    <property type="project" value="InterPro"/>
</dbReference>
<dbReference type="Pfam" id="PF00141">
    <property type="entry name" value="peroxidase"/>
    <property type="match status" value="1"/>
</dbReference>
<dbReference type="PRINTS" id="PR00458">
    <property type="entry name" value="PEROXIDASE"/>
</dbReference>
<evidence type="ECO:0000256" key="8">
    <source>
        <dbReference type="ARBA" id="ARBA00023004"/>
    </source>
</evidence>
<keyword evidence="5" id="KW-0479">Metal-binding</keyword>
<reference evidence="17" key="1">
    <citation type="submission" date="2021-01" db="EMBL/GenBank/DDBJ databases">
        <authorList>
            <person name="Corre E."/>
            <person name="Pelletier E."/>
            <person name="Niang G."/>
            <person name="Scheremetjew M."/>
            <person name="Finn R."/>
            <person name="Kale V."/>
            <person name="Holt S."/>
            <person name="Cochrane G."/>
            <person name="Meng A."/>
            <person name="Brown T."/>
            <person name="Cohen L."/>
        </authorList>
    </citation>
    <scope>NUCLEOTIDE SEQUENCE</scope>
    <source>
        <strain evidence="17">CCMP125</strain>
    </source>
</reference>
<dbReference type="GO" id="GO:0005759">
    <property type="term" value="C:mitochondrial matrix"/>
    <property type="evidence" value="ECO:0007669"/>
    <property type="project" value="UniProtKB-SubCell"/>
</dbReference>
<name>A0A7S2VA67_9STRA</name>
<evidence type="ECO:0000256" key="12">
    <source>
        <dbReference type="ARBA" id="ARBA00049265"/>
    </source>
</evidence>
<dbReference type="EC" id="1.11.1.5" evidence="10"/>
<dbReference type="PANTHER" id="PTHR31356">
    <property type="entry name" value="THYLAKOID LUMENAL 29 KDA PROTEIN, CHLOROPLASTIC-RELATED"/>
    <property type="match status" value="1"/>
</dbReference>
<organism evidence="17">
    <name type="scientific">Entomoneis paludosa</name>
    <dbReference type="NCBI Taxonomy" id="265537"/>
    <lineage>
        <taxon>Eukaryota</taxon>
        <taxon>Sar</taxon>
        <taxon>Stramenopiles</taxon>
        <taxon>Ochrophyta</taxon>
        <taxon>Bacillariophyta</taxon>
        <taxon>Bacillariophyceae</taxon>
        <taxon>Bacillariophycidae</taxon>
        <taxon>Entomoneidaceae</taxon>
        <taxon>Entomoneis</taxon>
    </lineage>
</organism>
<dbReference type="GO" id="GO:0000302">
    <property type="term" value="P:response to reactive oxygen species"/>
    <property type="evidence" value="ECO:0007669"/>
    <property type="project" value="TreeGrafter"/>
</dbReference>
<keyword evidence="3" id="KW-0575">Peroxidase</keyword>
<sequence length="345" mass="37175">MKVFFFSLFLASASAFQPLVSSQRKTIHLAQSSDPIIESLDLSERRKFLGSIATAAAFFALPLEAAQARGKKLDYKAVASDIASLVKADPDKGPTLIRVAWHSSGSYAKDDNSGGSRGGTMRFPSEQAHGGNAGLASTAVSWLEPIHSKYAKQGLSYGDLYTLSGVVAVKEAGGPIVPWSSGRIDEPEEAVTPDGRLPNAETGPKGADPSDAQHLRDVFYRMGFDDREIVALSGAHALGRCHTTASGYDGPWSPTPTTLNNAYFTLMSNLKWVPKEWDGPFQYVDAPTGKLMMLPSDLVLLQDESFLKWVKAYGSDEKLFLSDFSDAFAKLLSLGTSGLTPTEWA</sequence>
<dbReference type="InterPro" id="IPR010255">
    <property type="entry name" value="Haem_peroxidase_sf"/>
</dbReference>
<comment type="catalytic activity">
    <reaction evidence="12">
        <text>2 Fe(II)-[cytochrome c] + H2O2 + 2 H(+) = 2 Fe(III)-[cytochrome c] + 2 H2O</text>
        <dbReference type="Rhea" id="RHEA:16581"/>
        <dbReference type="Rhea" id="RHEA-COMP:10350"/>
        <dbReference type="Rhea" id="RHEA-COMP:14399"/>
        <dbReference type="ChEBI" id="CHEBI:15377"/>
        <dbReference type="ChEBI" id="CHEBI:15378"/>
        <dbReference type="ChEBI" id="CHEBI:16240"/>
        <dbReference type="ChEBI" id="CHEBI:29033"/>
        <dbReference type="ChEBI" id="CHEBI:29034"/>
        <dbReference type="EC" id="1.11.1.5"/>
    </reaction>
</comment>
<feature type="chain" id="PRO_5030806535" description="Cytochrome c peroxidase, mitochondrial" evidence="15">
    <location>
        <begin position="16"/>
        <end position="345"/>
    </location>
</feature>
<evidence type="ECO:0000256" key="7">
    <source>
        <dbReference type="ARBA" id="ARBA00023002"/>
    </source>
</evidence>
<keyword evidence="4" id="KW-0349">Heme</keyword>
<evidence type="ECO:0000256" key="5">
    <source>
        <dbReference type="ARBA" id="ARBA00022723"/>
    </source>
</evidence>
<gene>
    <name evidence="17" type="ORF">APAL1065_LOCUS1164</name>
</gene>
<dbReference type="AlphaFoldDB" id="A0A7S2VA67"/>
<feature type="domain" description="Plant heme peroxidase family profile" evidence="16">
    <location>
        <begin position="78"/>
        <end position="338"/>
    </location>
</feature>
<keyword evidence="9" id="KW-0496">Mitochondrion</keyword>
<dbReference type="PROSITE" id="PS00436">
    <property type="entry name" value="PEROXIDASE_2"/>
    <property type="match status" value="1"/>
</dbReference>
<evidence type="ECO:0000256" key="14">
    <source>
        <dbReference type="SAM" id="MobiDB-lite"/>
    </source>
</evidence>
<dbReference type="GO" id="GO:0005758">
    <property type="term" value="C:mitochondrial intermembrane space"/>
    <property type="evidence" value="ECO:0007669"/>
    <property type="project" value="UniProtKB-SubCell"/>
</dbReference>
<dbReference type="SUPFAM" id="SSF48113">
    <property type="entry name" value="Heme-dependent peroxidases"/>
    <property type="match status" value="1"/>
</dbReference>
<dbReference type="Gene3D" id="1.10.520.10">
    <property type="match status" value="1"/>
</dbReference>
<dbReference type="InterPro" id="IPR044831">
    <property type="entry name" value="Ccp1-like"/>
</dbReference>
<evidence type="ECO:0000256" key="2">
    <source>
        <dbReference type="ARBA" id="ARBA00004569"/>
    </source>
</evidence>
<dbReference type="GO" id="GO:0020037">
    <property type="term" value="F:heme binding"/>
    <property type="evidence" value="ECO:0007669"/>
    <property type="project" value="InterPro"/>
</dbReference>
<dbReference type="Gene3D" id="1.10.420.10">
    <property type="entry name" value="Peroxidase, domain 2"/>
    <property type="match status" value="1"/>
</dbReference>
<evidence type="ECO:0000256" key="4">
    <source>
        <dbReference type="ARBA" id="ARBA00022617"/>
    </source>
</evidence>
<keyword evidence="8" id="KW-0408">Iron</keyword>
<evidence type="ECO:0000256" key="6">
    <source>
        <dbReference type="ARBA" id="ARBA00022946"/>
    </source>
</evidence>
<comment type="subcellular location">
    <subcellularLocation>
        <location evidence="2">Mitochondrion intermembrane space</location>
    </subcellularLocation>
    <subcellularLocation>
        <location evidence="1">Mitochondrion matrix</location>
    </subcellularLocation>
</comment>
<protein>
    <recommendedName>
        <fullName evidence="11">Cytochrome c peroxidase, mitochondrial</fullName>
        <ecNumber evidence="10">1.11.1.5</ecNumber>
    </recommendedName>
</protein>
<proteinExistence type="inferred from homology"/>
<feature type="region of interest" description="Disordered" evidence="14">
    <location>
        <begin position="179"/>
        <end position="211"/>
    </location>
</feature>
<evidence type="ECO:0000256" key="15">
    <source>
        <dbReference type="SAM" id="SignalP"/>
    </source>
</evidence>
<keyword evidence="7" id="KW-0560">Oxidoreductase</keyword>
<evidence type="ECO:0000256" key="13">
    <source>
        <dbReference type="RuleBase" id="RU004241"/>
    </source>
</evidence>
<dbReference type="InterPro" id="IPR019793">
    <property type="entry name" value="Peroxidases_heam-ligand_BS"/>
</dbReference>
<dbReference type="InterPro" id="IPR002207">
    <property type="entry name" value="Peroxidase_I"/>
</dbReference>
<evidence type="ECO:0000256" key="9">
    <source>
        <dbReference type="ARBA" id="ARBA00023128"/>
    </source>
</evidence>
<dbReference type="InterPro" id="IPR002016">
    <property type="entry name" value="Haem_peroxidase"/>
</dbReference>
<keyword evidence="6" id="KW-0809">Transit peptide</keyword>
<dbReference type="PANTHER" id="PTHR31356:SF58">
    <property type="entry name" value="CYTOCHROME C PEROXIDASE, MITOCHONDRIAL"/>
    <property type="match status" value="1"/>
</dbReference>
<keyword evidence="15" id="KW-0732">Signal</keyword>
<dbReference type="PROSITE" id="PS50873">
    <property type="entry name" value="PEROXIDASE_4"/>
    <property type="match status" value="1"/>
</dbReference>
<evidence type="ECO:0000256" key="3">
    <source>
        <dbReference type="ARBA" id="ARBA00022559"/>
    </source>
</evidence>
<dbReference type="FunFam" id="1.10.420.10:FF:000009">
    <property type="entry name" value="Ascorbate peroxidase"/>
    <property type="match status" value="1"/>
</dbReference>